<sequence>MSEETLRIMIATDLHYLSKKINDGGEAFANTIAKGDGKVMMYIEEIIEAFCDEVRKRRPDVLILLGDLSFNGEKISHIELSKKLEKIVETGISVYLIPGNHDINYERCFGFCDNEIYKVDSVNAEEFREIYAACGYKQMDYFDKYSGSYASKLTDDLYLLMLDTNSYFSNYLCEESFDWLERVLEEISKKGANILAVSHQNLLEQNFMFTEGFMIKNAERIEEIYGKYNVKLNLSGHMHIQHIEKNIVSEIVTSSLAVSPNHFANIIYDGNSFEYWTECLNVDTVEDFVSISKQEFEGVGSRQLTKLFNTHTFENEDEADKNKMGRAFIKMNESYFAGEIFDAEGFEEGIRLWEEQPECFTSLYIKSILDSVFKEQNKFKIEL</sequence>
<dbReference type="PANTHER" id="PTHR42988">
    <property type="entry name" value="PHOSPHOHYDROLASE"/>
    <property type="match status" value="1"/>
</dbReference>
<dbReference type="KEGG" id="lua:D4A81_00550"/>
<dbReference type="InterPro" id="IPR004843">
    <property type="entry name" value="Calcineurin-like_PHP"/>
</dbReference>
<organism evidence="5 6">
    <name type="scientific">Lachnoanaerobaculum umeaense</name>
    <dbReference type="NCBI Taxonomy" id="617123"/>
    <lineage>
        <taxon>Bacteria</taxon>
        <taxon>Bacillati</taxon>
        <taxon>Bacillota</taxon>
        <taxon>Clostridia</taxon>
        <taxon>Lachnospirales</taxon>
        <taxon>Lachnospiraceae</taxon>
        <taxon>Lachnoanaerobaculum</taxon>
    </lineage>
</organism>
<proteinExistence type="inferred from homology"/>
<dbReference type="Pfam" id="PF00149">
    <property type="entry name" value="Metallophos"/>
    <property type="match status" value="1"/>
</dbReference>
<dbReference type="SUPFAM" id="SSF56300">
    <property type="entry name" value="Metallo-dependent phosphatases"/>
    <property type="match status" value="1"/>
</dbReference>
<evidence type="ECO:0000313" key="5">
    <source>
        <dbReference type="EMBL" id="AYB00767.1"/>
    </source>
</evidence>
<name>A0A385Q3P2_9FIRM</name>
<dbReference type="InterPro" id="IPR029052">
    <property type="entry name" value="Metallo-depent_PP-like"/>
</dbReference>
<protein>
    <submittedName>
        <fullName evidence="5">Metallophosphoesterase</fullName>
    </submittedName>
</protein>
<dbReference type="PANTHER" id="PTHR42988:SF2">
    <property type="entry name" value="CYCLIC NUCLEOTIDE PHOSPHODIESTERASE CBUA0032-RELATED"/>
    <property type="match status" value="1"/>
</dbReference>
<evidence type="ECO:0000313" key="6">
    <source>
        <dbReference type="Proteomes" id="UP000265562"/>
    </source>
</evidence>
<dbReference type="OrthoDB" id="2036332at2"/>
<comment type="similarity">
    <text evidence="4">Belongs to the cyclic nucleotide phosphodiesterase class-III family.</text>
</comment>
<evidence type="ECO:0000256" key="2">
    <source>
        <dbReference type="ARBA" id="ARBA00022801"/>
    </source>
</evidence>
<keyword evidence="1" id="KW-0479">Metal-binding</keyword>
<evidence type="ECO:0000256" key="4">
    <source>
        <dbReference type="ARBA" id="ARBA00025742"/>
    </source>
</evidence>
<keyword evidence="2" id="KW-0378">Hydrolase</keyword>
<reference evidence="5 6" key="1">
    <citation type="submission" date="2018-09" db="EMBL/GenBank/DDBJ databases">
        <title>Genome sequencing of Lachnoanaerobaculum umeaense DSM 23576.</title>
        <authorList>
            <person name="Kook J.-K."/>
            <person name="Park S.-N."/>
            <person name="Lim Y.K."/>
        </authorList>
    </citation>
    <scope>NUCLEOTIDE SEQUENCE [LARGE SCALE GENOMIC DNA]</scope>
    <source>
        <strain evidence="6">DSM 23576 \ CCUG 58757</strain>
    </source>
</reference>
<gene>
    <name evidence="5" type="ORF">D4A81_00550</name>
</gene>
<dbReference type="AlphaFoldDB" id="A0A385Q3P2"/>
<dbReference type="EMBL" id="CP032364">
    <property type="protein sequence ID" value="AYB00767.1"/>
    <property type="molecule type" value="Genomic_DNA"/>
</dbReference>
<evidence type="ECO:0000256" key="3">
    <source>
        <dbReference type="ARBA" id="ARBA00023004"/>
    </source>
</evidence>
<dbReference type="Gene3D" id="3.60.21.10">
    <property type="match status" value="1"/>
</dbReference>
<dbReference type="GO" id="GO:0046872">
    <property type="term" value="F:metal ion binding"/>
    <property type="evidence" value="ECO:0007669"/>
    <property type="project" value="UniProtKB-KW"/>
</dbReference>
<dbReference type="InterPro" id="IPR050884">
    <property type="entry name" value="CNP_phosphodiesterase-III"/>
</dbReference>
<dbReference type="Proteomes" id="UP000265562">
    <property type="component" value="Chromosome"/>
</dbReference>
<keyword evidence="6" id="KW-1185">Reference proteome</keyword>
<keyword evidence="3" id="KW-0408">Iron</keyword>
<accession>A0A385Q3P2</accession>
<dbReference type="GO" id="GO:0016787">
    <property type="term" value="F:hydrolase activity"/>
    <property type="evidence" value="ECO:0007669"/>
    <property type="project" value="UniProtKB-KW"/>
</dbReference>
<evidence type="ECO:0000256" key="1">
    <source>
        <dbReference type="ARBA" id="ARBA00022723"/>
    </source>
</evidence>